<evidence type="ECO:0000313" key="1">
    <source>
        <dbReference type="EMBL" id="WCT76539.1"/>
    </source>
</evidence>
<gene>
    <name evidence="1" type="ORF">PQ457_11405</name>
</gene>
<reference evidence="1 2" key="1">
    <citation type="submission" date="2023-02" db="EMBL/GenBank/DDBJ databases">
        <title>Genome sequence of Novosphingobium humi KACC 19094.</title>
        <authorList>
            <person name="Kim S."/>
            <person name="Heo J."/>
            <person name="Kwon S.-W."/>
        </authorList>
    </citation>
    <scope>NUCLEOTIDE SEQUENCE [LARGE SCALE GENOMIC DNA]</scope>
    <source>
        <strain evidence="1 2">KACC 19094</strain>
    </source>
</reference>
<dbReference type="EMBL" id="CP117417">
    <property type="protein sequence ID" value="WCT76539.1"/>
    <property type="molecule type" value="Genomic_DNA"/>
</dbReference>
<organism evidence="1 2">
    <name type="scientific">Novosphingobium humi</name>
    <dbReference type="NCBI Taxonomy" id="2282397"/>
    <lineage>
        <taxon>Bacteria</taxon>
        <taxon>Pseudomonadati</taxon>
        <taxon>Pseudomonadota</taxon>
        <taxon>Alphaproteobacteria</taxon>
        <taxon>Sphingomonadales</taxon>
        <taxon>Sphingomonadaceae</taxon>
        <taxon>Novosphingobium</taxon>
    </lineage>
</organism>
<name>A0ABY7TXJ1_9SPHN</name>
<keyword evidence="2" id="KW-1185">Reference proteome</keyword>
<evidence type="ECO:0000313" key="2">
    <source>
        <dbReference type="Proteomes" id="UP001218231"/>
    </source>
</evidence>
<proteinExistence type="predicted"/>
<sequence length="137" mass="15152">MLELIMAATALAATATHSETLSYRNSAIDLHYRAHVELHTEAIGLHAPTRGHERACHWQARLIFERRLGDGAFATRLPVVKKANGTLHGPCHDDSRHVQQAAHRALGDLDHALREAARQDRPTVLAEIEAAHPRSTQ</sequence>
<dbReference type="RefSeq" id="WP_273616978.1">
    <property type="nucleotide sequence ID" value="NZ_CP103868.1"/>
</dbReference>
<protein>
    <submittedName>
        <fullName evidence="1">Uncharacterized protein</fullName>
    </submittedName>
</protein>
<dbReference type="Proteomes" id="UP001218231">
    <property type="component" value="Chromosome"/>
</dbReference>
<accession>A0ABY7TXJ1</accession>